<evidence type="ECO:0000259" key="21">
    <source>
        <dbReference type="PROSITE" id="PS50948"/>
    </source>
</evidence>
<dbReference type="PIRSF" id="PIRSF000641">
    <property type="entry name" value="SRK"/>
    <property type="match status" value="1"/>
</dbReference>
<evidence type="ECO:0000256" key="1">
    <source>
        <dbReference type="ARBA" id="ARBA00004251"/>
    </source>
</evidence>
<dbReference type="InterPro" id="IPR024171">
    <property type="entry name" value="SRK-like_kinase"/>
</dbReference>
<dbReference type="Proteomes" id="UP000257109">
    <property type="component" value="Unassembled WGS sequence"/>
</dbReference>
<dbReference type="InterPro" id="IPR036426">
    <property type="entry name" value="Bulb-type_lectin_dom_sf"/>
</dbReference>
<dbReference type="CDD" id="cd01098">
    <property type="entry name" value="PAN_AP_plant"/>
    <property type="match status" value="1"/>
</dbReference>
<dbReference type="GO" id="GO:0005524">
    <property type="term" value="F:ATP binding"/>
    <property type="evidence" value="ECO:0007669"/>
    <property type="project" value="UniProtKB-KW"/>
</dbReference>
<evidence type="ECO:0000256" key="11">
    <source>
        <dbReference type="ARBA" id="ARBA00022989"/>
    </source>
</evidence>
<evidence type="ECO:0000256" key="9">
    <source>
        <dbReference type="ARBA" id="ARBA00022777"/>
    </source>
</evidence>
<dbReference type="AlphaFoldDB" id="A0A371GDQ1"/>
<keyword evidence="14" id="KW-0325">Glycoprotein</keyword>
<evidence type="ECO:0000256" key="15">
    <source>
        <dbReference type="ARBA" id="ARBA00047899"/>
    </source>
</evidence>
<dbReference type="SMART" id="SM00220">
    <property type="entry name" value="S_TKc"/>
    <property type="match status" value="1"/>
</dbReference>
<dbReference type="InterPro" id="IPR021820">
    <property type="entry name" value="S-locus_recpt_kinase_C"/>
</dbReference>
<name>A0A371GDQ1_MUCPR</name>
<reference evidence="22" key="1">
    <citation type="submission" date="2018-05" db="EMBL/GenBank/DDBJ databases">
        <title>Draft genome of Mucuna pruriens seed.</title>
        <authorList>
            <person name="Nnadi N.E."/>
            <person name="Vos R."/>
            <person name="Hasami M.H."/>
            <person name="Devisetty U.K."/>
            <person name="Aguiy J.C."/>
        </authorList>
    </citation>
    <scope>NUCLEOTIDE SEQUENCE [LARGE SCALE GENOMIC DNA]</scope>
    <source>
        <strain evidence="22">JCA_2017</strain>
    </source>
</reference>
<evidence type="ECO:0000256" key="2">
    <source>
        <dbReference type="ARBA" id="ARBA00012513"/>
    </source>
</evidence>
<evidence type="ECO:0000256" key="18">
    <source>
        <dbReference type="SAM" id="SignalP"/>
    </source>
</evidence>
<keyword evidence="6 17" id="KW-0812">Transmembrane</keyword>
<dbReference type="InterPro" id="IPR003609">
    <property type="entry name" value="Pan_app"/>
</dbReference>
<dbReference type="SUPFAM" id="SSF56112">
    <property type="entry name" value="Protein kinase-like (PK-like)"/>
    <property type="match status" value="1"/>
</dbReference>
<evidence type="ECO:0000256" key="7">
    <source>
        <dbReference type="ARBA" id="ARBA00022729"/>
    </source>
</evidence>
<keyword evidence="10" id="KW-0067">ATP-binding</keyword>
<dbReference type="SMART" id="SM00108">
    <property type="entry name" value="B_lectin"/>
    <property type="match status" value="1"/>
</dbReference>
<dbReference type="PROSITE" id="PS50927">
    <property type="entry name" value="BULB_LECTIN"/>
    <property type="match status" value="1"/>
</dbReference>
<keyword evidence="7 18" id="KW-0732">Signal</keyword>
<dbReference type="FunFam" id="3.30.200.20:FF:000195">
    <property type="entry name" value="G-type lectin S-receptor-like serine/threonine-protein kinase"/>
    <property type="match status" value="1"/>
</dbReference>
<keyword evidence="23" id="KW-1185">Reference proteome</keyword>
<dbReference type="Pfam" id="PF01453">
    <property type="entry name" value="B_lectin"/>
    <property type="match status" value="1"/>
</dbReference>
<evidence type="ECO:0000256" key="14">
    <source>
        <dbReference type="ARBA" id="ARBA00023180"/>
    </source>
</evidence>
<feature type="signal peptide" evidence="18">
    <location>
        <begin position="1"/>
        <end position="25"/>
    </location>
</feature>
<evidence type="ECO:0000256" key="13">
    <source>
        <dbReference type="ARBA" id="ARBA00023157"/>
    </source>
</evidence>
<dbReference type="InterPro" id="IPR001480">
    <property type="entry name" value="Bulb-type_lectin_dom"/>
</dbReference>
<gene>
    <name evidence="22" type="primary">SD18</name>
    <name evidence="22" type="ORF">CR513_29683</name>
</gene>
<evidence type="ECO:0000313" key="22">
    <source>
        <dbReference type="EMBL" id="RDX88692.1"/>
    </source>
</evidence>
<dbReference type="CDD" id="cd14066">
    <property type="entry name" value="STKc_IRAK"/>
    <property type="match status" value="1"/>
</dbReference>
<keyword evidence="5" id="KW-0808">Transferase</keyword>
<keyword evidence="9" id="KW-0418">Kinase</keyword>
<keyword evidence="8" id="KW-0547">Nucleotide-binding</keyword>
<dbReference type="PANTHER" id="PTHR27002">
    <property type="entry name" value="RECEPTOR-LIKE SERINE/THREONINE-PROTEIN KINASE SD1-8"/>
    <property type="match status" value="1"/>
</dbReference>
<dbReference type="SMART" id="SM00473">
    <property type="entry name" value="PAN_AP"/>
    <property type="match status" value="1"/>
</dbReference>
<feature type="transmembrane region" description="Helical" evidence="17">
    <location>
        <begin position="433"/>
        <end position="452"/>
    </location>
</feature>
<dbReference type="Gene3D" id="3.30.200.20">
    <property type="entry name" value="Phosphorylase Kinase, domain 1"/>
    <property type="match status" value="1"/>
</dbReference>
<feature type="transmembrane region" description="Helical" evidence="17">
    <location>
        <begin position="464"/>
        <end position="487"/>
    </location>
</feature>
<dbReference type="Pfam" id="PF11883">
    <property type="entry name" value="DUF3403"/>
    <property type="match status" value="1"/>
</dbReference>
<dbReference type="PANTHER" id="PTHR27002:SF853">
    <property type="entry name" value="CYSTEINE-RICH RLK (RECEPTOR-LIKE KINASE) PROTEIN"/>
    <property type="match status" value="1"/>
</dbReference>
<evidence type="ECO:0000313" key="23">
    <source>
        <dbReference type="Proteomes" id="UP000257109"/>
    </source>
</evidence>
<dbReference type="InterPro" id="IPR001245">
    <property type="entry name" value="Ser-Thr/Tyr_kinase_cat_dom"/>
</dbReference>
<evidence type="ECO:0000256" key="10">
    <source>
        <dbReference type="ARBA" id="ARBA00022840"/>
    </source>
</evidence>
<dbReference type="InterPro" id="IPR008271">
    <property type="entry name" value="Ser/Thr_kinase_AS"/>
</dbReference>
<dbReference type="SUPFAM" id="SSF51110">
    <property type="entry name" value="alpha-D-mannose-specific plant lectins"/>
    <property type="match status" value="1"/>
</dbReference>
<evidence type="ECO:0000256" key="12">
    <source>
        <dbReference type="ARBA" id="ARBA00023136"/>
    </source>
</evidence>
<evidence type="ECO:0000256" key="6">
    <source>
        <dbReference type="ARBA" id="ARBA00022692"/>
    </source>
</evidence>
<dbReference type="InterPro" id="IPR011009">
    <property type="entry name" value="Kinase-like_dom_sf"/>
</dbReference>
<keyword evidence="11 17" id="KW-1133">Transmembrane helix</keyword>
<keyword evidence="3" id="KW-1003">Cell membrane</keyword>
<evidence type="ECO:0000256" key="16">
    <source>
        <dbReference type="ARBA" id="ARBA00048679"/>
    </source>
</evidence>
<comment type="subcellular location">
    <subcellularLocation>
        <location evidence="1">Cell membrane</location>
        <topology evidence="1">Single-pass type I membrane protein</topology>
    </subcellularLocation>
</comment>
<dbReference type="EMBL" id="QJKJ01005870">
    <property type="protein sequence ID" value="RDX88692.1"/>
    <property type="molecule type" value="Genomic_DNA"/>
</dbReference>
<comment type="catalytic activity">
    <reaction evidence="16">
        <text>L-seryl-[protein] + ATP = O-phospho-L-seryl-[protein] + ADP + H(+)</text>
        <dbReference type="Rhea" id="RHEA:17989"/>
        <dbReference type="Rhea" id="RHEA-COMP:9863"/>
        <dbReference type="Rhea" id="RHEA-COMP:11604"/>
        <dbReference type="ChEBI" id="CHEBI:15378"/>
        <dbReference type="ChEBI" id="CHEBI:29999"/>
        <dbReference type="ChEBI" id="CHEBI:30616"/>
        <dbReference type="ChEBI" id="CHEBI:83421"/>
        <dbReference type="ChEBI" id="CHEBI:456216"/>
        <dbReference type="EC" id="2.7.11.1"/>
    </reaction>
</comment>
<feature type="chain" id="PRO_5016968134" description="non-specific serine/threonine protein kinase" evidence="18">
    <location>
        <begin position="26"/>
        <end position="844"/>
    </location>
</feature>
<proteinExistence type="predicted"/>
<keyword evidence="12 17" id="KW-0472">Membrane</keyword>
<feature type="domain" description="Protein kinase" evidence="19">
    <location>
        <begin position="526"/>
        <end position="804"/>
    </location>
</feature>
<dbReference type="PROSITE" id="PS50948">
    <property type="entry name" value="PAN"/>
    <property type="match status" value="1"/>
</dbReference>
<evidence type="ECO:0000256" key="5">
    <source>
        <dbReference type="ARBA" id="ARBA00022679"/>
    </source>
</evidence>
<dbReference type="Pfam" id="PF08276">
    <property type="entry name" value="PAN_2"/>
    <property type="match status" value="1"/>
</dbReference>
<evidence type="ECO:0000259" key="20">
    <source>
        <dbReference type="PROSITE" id="PS50927"/>
    </source>
</evidence>
<dbReference type="Pfam" id="PF07714">
    <property type="entry name" value="PK_Tyr_Ser-Thr"/>
    <property type="match status" value="1"/>
</dbReference>
<dbReference type="Gene3D" id="1.10.510.10">
    <property type="entry name" value="Transferase(Phosphotransferase) domain 1"/>
    <property type="match status" value="1"/>
</dbReference>
<evidence type="ECO:0000256" key="8">
    <source>
        <dbReference type="ARBA" id="ARBA00022741"/>
    </source>
</evidence>
<dbReference type="GO" id="GO:0005886">
    <property type="term" value="C:plasma membrane"/>
    <property type="evidence" value="ECO:0007669"/>
    <property type="project" value="UniProtKB-SubCell"/>
</dbReference>
<dbReference type="GO" id="GO:0048544">
    <property type="term" value="P:recognition of pollen"/>
    <property type="evidence" value="ECO:0007669"/>
    <property type="project" value="InterPro"/>
</dbReference>
<comment type="caution">
    <text evidence="22">The sequence shown here is derived from an EMBL/GenBank/DDBJ whole genome shotgun (WGS) entry which is preliminary data.</text>
</comment>
<protein>
    <recommendedName>
        <fullName evidence="2">non-specific serine/threonine protein kinase</fullName>
        <ecNumber evidence="2">2.7.11.1</ecNumber>
    </recommendedName>
</protein>
<organism evidence="22 23">
    <name type="scientific">Mucuna pruriens</name>
    <name type="common">Velvet bean</name>
    <name type="synonym">Dolichos pruriens</name>
    <dbReference type="NCBI Taxonomy" id="157652"/>
    <lineage>
        <taxon>Eukaryota</taxon>
        <taxon>Viridiplantae</taxon>
        <taxon>Streptophyta</taxon>
        <taxon>Embryophyta</taxon>
        <taxon>Tracheophyta</taxon>
        <taxon>Spermatophyta</taxon>
        <taxon>Magnoliopsida</taxon>
        <taxon>eudicotyledons</taxon>
        <taxon>Gunneridae</taxon>
        <taxon>Pentapetalae</taxon>
        <taxon>rosids</taxon>
        <taxon>fabids</taxon>
        <taxon>Fabales</taxon>
        <taxon>Fabaceae</taxon>
        <taxon>Papilionoideae</taxon>
        <taxon>50 kb inversion clade</taxon>
        <taxon>NPAAA clade</taxon>
        <taxon>indigoferoid/millettioid clade</taxon>
        <taxon>Phaseoleae</taxon>
        <taxon>Mucuna</taxon>
    </lineage>
</organism>
<comment type="catalytic activity">
    <reaction evidence="15">
        <text>L-threonyl-[protein] + ATP = O-phospho-L-threonyl-[protein] + ADP + H(+)</text>
        <dbReference type="Rhea" id="RHEA:46608"/>
        <dbReference type="Rhea" id="RHEA-COMP:11060"/>
        <dbReference type="Rhea" id="RHEA-COMP:11605"/>
        <dbReference type="ChEBI" id="CHEBI:15378"/>
        <dbReference type="ChEBI" id="CHEBI:30013"/>
        <dbReference type="ChEBI" id="CHEBI:30616"/>
        <dbReference type="ChEBI" id="CHEBI:61977"/>
        <dbReference type="ChEBI" id="CHEBI:456216"/>
        <dbReference type="EC" id="2.7.11.1"/>
    </reaction>
</comment>
<evidence type="ECO:0000256" key="17">
    <source>
        <dbReference type="SAM" id="Phobius"/>
    </source>
</evidence>
<evidence type="ECO:0000256" key="4">
    <source>
        <dbReference type="ARBA" id="ARBA00022527"/>
    </source>
</evidence>
<dbReference type="Pfam" id="PF00954">
    <property type="entry name" value="S_locus_glycop"/>
    <property type="match status" value="1"/>
</dbReference>
<dbReference type="Gene3D" id="2.90.10.10">
    <property type="entry name" value="Bulb-type lectin domain"/>
    <property type="match status" value="1"/>
</dbReference>
<dbReference type="PROSITE" id="PS00108">
    <property type="entry name" value="PROTEIN_KINASE_ST"/>
    <property type="match status" value="1"/>
</dbReference>
<feature type="non-terminal residue" evidence="22">
    <location>
        <position position="1"/>
    </location>
</feature>
<feature type="domain" description="Bulb-type lectin" evidence="20">
    <location>
        <begin position="26"/>
        <end position="152"/>
    </location>
</feature>
<dbReference type="CDD" id="cd00028">
    <property type="entry name" value="B_lectin"/>
    <property type="match status" value="1"/>
</dbReference>
<feature type="domain" description="Apple" evidence="21">
    <location>
        <begin position="335"/>
        <end position="426"/>
    </location>
</feature>
<dbReference type="FunFam" id="2.90.10.10:FF:000001">
    <property type="entry name" value="G-type lectin S-receptor-like serine/threonine-protein kinase"/>
    <property type="match status" value="1"/>
</dbReference>
<dbReference type="InterPro" id="IPR000719">
    <property type="entry name" value="Prot_kinase_dom"/>
</dbReference>
<dbReference type="GO" id="GO:0004674">
    <property type="term" value="F:protein serine/threonine kinase activity"/>
    <property type="evidence" value="ECO:0007669"/>
    <property type="project" value="UniProtKB-KW"/>
</dbReference>
<sequence>MASLTFLFLSVKLLMMLLLPSISSSTDTISGSQSLPDGTTLVSKDGTFEMGFFSPSNNNTTTNRYLGIWYKSIPVRTVVWVANRENSVKDNSSRLSISTQGKLVILSKNNSLVWSANSTEKPQAVSPIVQLLDSGNLVVRDDKDTDPENYLWQSFDYPCDTFLPGMKIGWNLKTGLNRRLTAWKNWDDPSPGDFIWGMVLGNTAELVMWKGSSEYYRSGPWNGVRFSGKTTPIFNLQFESTLNEMFYTYNLENNSLITRVVLNQSLYSRQRYNWIKENQTWRLYSSVPRDNCDYYNLCGPYGNCIVSESPPCQCLTGFKPKSVQNYEALDWTEGCVLSEAFSFGVKNKDGFKRFSGLKLPDTTRSWVDGNLTLEDCKAKCLENCSCTAYANLDVRGDGNGCIIWFGALLDLRVASVPGQDLYIRMVASETGVVFNPLLIFLYFIFLCSFSLLVTVDEKGGHKKIVAVVIPVILLVFVIVFIFSYIYWRKRKLRENTSEDKKEEGSEEDLELPFFDFATIVRATNDFSSEKRLGQGGFGPVYRGTLADGQEIAAKRLSNNTGQGIREFKNEVILCAKLQHRNLVKVLGCSIQGEEKVLIYEYMPNKSLDSFLFGMCLSNVLLNWSKRFNIIFGIARGLLYLHQDSRLRIIHRDMKASNILLDSELNPKISDFGVARMCSGNQTEGRTKMVVGTYGYIAPEYAIDGLFSIKSDVYSFGVLLLEIVSGKKNRGIFFPDHGFNLLGHAWRLWKEDTPMKLVDASLGDTFTISEALRCIHVGLLCVQLHPEDRPNMASVIFMLSSENTLPQPKEPGFLIERMKIAGESSNSNEIKTSTNELTVTLLEAR</sequence>
<dbReference type="OrthoDB" id="785331at2759"/>
<accession>A0A371GDQ1</accession>
<keyword evidence="4" id="KW-0723">Serine/threonine-protein kinase</keyword>
<keyword evidence="13" id="KW-1015">Disulfide bond</keyword>
<evidence type="ECO:0000259" key="19">
    <source>
        <dbReference type="PROSITE" id="PS50011"/>
    </source>
</evidence>
<dbReference type="FunFam" id="1.10.510.10:FF:000060">
    <property type="entry name" value="G-type lectin S-receptor-like serine/threonine-protein kinase"/>
    <property type="match status" value="1"/>
</dbReference>
<dbReference type="InterPro" id="IPR000858">
    <property type="entry name" value="S_locus_glycoprot_dom"/>
</dbReference>
<dbReference type="PROSITE" id="PS50011">
    <property type="entry name" value="PROTEIN_KINASE_DOM"/>
    <property type="match status" value="1"/>
</dbReference>
<dbReference type="EC" id="2.7.11.1" evidence="2"/>
<evidence type="ECO:0000256" key="3">
    <source>
        <dbReference type="ARBA" id="ARBA00022475"/>
    </source>
</evidence>
<dbReference type="Gene3D" id="3.50.4.10">
    <property type="entry name" value="Hepatocyte Growth Factor"/>
    <property type="match status" value="1"/>
</dbReference>